<feature type="region of interest" description="Disordered" evidence="2">
    <location>
        <begin position="266"/>
        <end position="310"/>
    </location>
</feature>
<evidence type="ECO:0000313" key="4">
    <source>
        <dbReference type="Ensembl" id="ENSCCRP00000071444.2"/>
    </source>
</evidence>
<dbReference type="GO" id="GO:0004190">
    <property type="term" value="F:aspartic-type endopeptidase activity"/>
    <property type="evidence" value="ECO:0007669"/>
    <property type="project" value="InterPro"/>
</dbReference>
<name>A0A8C1E3E6_CYPCA</name>
<reference evidence="4" key="1">
    <citation type="submission" date="2025-08" db="UniProtKB">
        <authorList>
            <consortium name="Ensembl"/>
        </authorList>
    </citation>
    <scope>IDENTIFICATION</scope>
</reference>
<dbReference type="InterPro" id="IPR038269">
    <property type="entry name" value="SCAN_sf"/>
</dbReference>
<keyword evidence="1" id="KW-0378">Hydrolase</keyword>
<organism evidence="4 5">
    <name type="scientific">Cyprinus carpio carpio</name>
    <dbReference type="NCBI Taxonomy" id="630221"/>
    <lineage>
        <taxon>Eukaryota</taxon>
        <taxon>Metazoa</taxon>
        <taxon>Chordata</taxon>
        <taxon>Craniata</taxon>
        <taxon>Vertebrata</taxon>
        <taxon>Euteleostomi</taxon>
        <taxon>Actinopterygii</taxon>
        <taxon>Neopterygii</taxon>
        <taxon>Teleostei</taxon>
        <taxon>Ostariophysi</taxon>
        <taxon>Cypriniformes</taxon>
        <taxon>Cyprinidae</taxon>
        <taxon>Cyprininae</taxon>
        <taxon>Cyprinus</taxon>
    </lineage>
</organism>
<dbReference type="GeneTree" id="ENSGT00990000206724"/>
<dbReference type="SUPFAM" id="SSF50630">
    <property type="entry name" value="Acid proteases"/>
    <property type="match status" value="1"/>
</dbReference>
<dbReference type="OMA" id="CTEREKW"/>
<dbReference type="PROSITE" id="PS00141">
    <property type="entry name" value="ASP_PROTEASE"/>
    <property type="match status" value="1"/>
</dbReference>
<dbReference type="Proteomes" id="UP001108240">
    <property type="component" value="Unplaced"/>
</dbReference>
<reference evidence="4" key="2">
    <citation type="submission" date="2025-09" db="UniProtKB">
        <authorList>
            <consortium name="Ensembl"/>
        </authorList>
    </citation>
    <scope>IDENTIFICATION</scope>
</reference>
<dbReference type="PANTHER" id="PTHR46888">
    <property type="entry name" value="ZINC KNUCKLE DOMAINCONTAINING PROTEIN-RELATED"/>
    <property type="match status" value="1"/>
</dbReference>
<dbReference type="SUPFAM" id="SSF47353">
    <property type="entry name" value="Retrovirus capsid dimerization domain-like"/>
    <property type="match status" value="1"/>
</dbReference>
<evidence type="ECO:0000256" key="1">
    <source>
        <dbReference type="ARBA" id="ARBA00022801"/>
    </source>
</evidence>
<dbReference type="Gene3D" id="1.10.4020.10">
    <property type="entry name" value="DNA breaking-rejoining enzymes"/>
    <property type="match status" value="1"/>
</dbReference>
<accession>A0A8C1E3E6</accession>
<evidence type="ECO:0000313" key="5">
    <source>
        <dbReference type="Proteomes" id="UP001108240"/>
    </source>
</evidence>
<dbReference type="InterPro" id="IPR018061">
    <property type="entry name" value="Retropepsins"/>
</dbReference>
<dbReference type="PROSITE" id="PS50804">
    <property type="entry name" value="SCAN_BOX"/>
    <property type="match status" value="1"/>
</dbReference>
<dbReference type="Pfam" id="PF00077">
    <property type="entry name" value="RVP"/>
    <property type="match status" value="1"/>
</dbReference>
<evidence type="ECO:0000259" key="3">
    <source>
        <dbReference type="PROSITE" id="PS50804"/>
    </source>
</evidence>
<sequence length="388" mass="43266">MTPSHVVFPLLDWFDCFFFLVFLLPHALLAHVSSLVSPGDAPPPAMEELLKHFTELSIRQQQIMEHMASRQGETERELAALRMAAGARTPLPDPRVQATQLLPRMTSHDDVTMYLQMFETVATWEAWPKAEWARIIAPLLTAEAQRAYFTLPPELNESYEELKKEILGRMGLSPLSAAQLFNEWAFDPRQPARAQAANLSRLAQHWLLAGGPNAHQVAERVVMDCLLRALPRPLRQAAGMRNPANVDELVEAIELAEATQHREVGERAPLFPRRVVQERRTPEGTQRPVSRPPVPGPRDEPMPTEAPRSPLRPWLAGCAVHKENAPRAEVHLNGRPFLALLDSGSAVSLVKTAVLPPQPEAKTKLFITCVHGDTRDVPARRVTIAGVK</sequence>
<dbReference type="PANTHER" id="PTHR46888:SF15">
    <property type="entry name" value="ZINC FINGER AND SCAN DOMAIN-CONTAINING PROTEIN 12-LIKE"/>
    <property type="match status" value="1"/>
</dbReference>
<keyword evidence="5" id="KW-1185">Reference proteome</keyword>
<dbReference type="InterPro" id="IPR001969">
    <property type="entry name" value="Aspartic_peptidase_AS"/>
</dbReference>
<dbReference type="InterPro" id="IPR003309">
    <property type="entry name" value="SCAN_dom"/>
</dbReference>
<dbReference type="AlphaFoldDB" id="A0A8C1E3E6"/>
<proteinExistence type="predicted"/>
<feature type="domain" description="SCAN box" evidence="3">
    <location>
        <begin position="179"/>
        <end position="254"/>
    </location>
</feature>
<protein>
    <recommendedName>
        <fullName evidence="3">SCAN box domain-containing protein</fullName>
    </recommendedName>
</protein>
<dbReference type="GO" id="GO:0006508">
    <property type="term" value="P:proteolysis"/>
    <property type="evidence" value="ECO:0007669"/>
    <property type="project" value="InterPro"/>
</dbReference>
<evidence type="ECO:0000256" key="2">
    <source>
        <dbReference type="SAM" id="MobiDB-lite"/>
    </source>
</evidence>
<dbReference type="InterPro" id="IPR021109">
    <property type="entry name" value="Peptidase_aspartic_dom_sf"/>
</dbReference>
<dbReference type="Ensembl" id="ENSCCRT00000077398.2">
    <property type="protein sequence ID" value="ENSCCRP00000071444.2"/>
    <property type="gene ID" value="ENSCCRG00000038526.2"/>
</dbReference>